<dbReference type="InterPro" id="IPR004895">
    <property type="entry name" value="Prenylated_rab_accept_PRA1"/>
</dbReference>
<dbReference type="Pfam" id="PF03208">
    <property type="entry name" value="PRA1"/>
    <property type="match status" value="2"/>
</dbReference>
<organism evidence="9 10">
    <name type="scientific">Glycine soja</name>
    <name type="common">Wild soybean</name>
    <dbReference type="NCBI Taxonomy" id="3848"/>
    <lineage>
        <taxon>Eukaryota</taxon>
        <taxon>Viridiplantae</taxon>
        <taxon>Streptophyta</taxon>
        <taxon>Embryophyta</taxon>
        <taxon>Tracheophyta</taxon>
        <taxon>Spermatophyta</taxon>
        <taxon>Magnoliopsida</taxon>
        <taxon>eudicotyledons</taxon>
        <taxon>Gunneridae</taxon>
        <taxon>Pentapetalae</taxon>
        <taxon>rosids</taxon>
        <taxon>fabids</taxon>
        <taxon>Fabales</taxon>
        <taxon>Fabaceae</taxon>
        <taxon>Papilionoideae</taxon>
        <taxon>50 kb inversion clade</taxon>
        <taxon>NPAAA clade</taxon>
        <taxon>indigoferoid/millettioid clade</taxon>
        <taxon>Phaseoleae</taxon>
        <taxon>Glycine</taxon>
        <taxon>Glycine subgen. Soja</taxon>
    </lineage>
</organism>
<dbReference type="GO" id="GO:0016192">
    <property type="term" value="P:vesicle-mediated transport"/>
    <property type="evidence" value="ECO:0007669"/>
    <property type="project" value="TreeGrafter"/>
</dbReference>
<sequence>MSSTAPPVLPISNPQTTARTTSAGGGAIKAPANNLTFCAFINNLSTSLHHGLDQCRHWSELADRSTFSKPESSKATLRVRKNFSYFHTNYYVVVSLILAVSLLTVNIALTNKVLLQDFCKIKSCLKTKGFKVIQGSVIEPICPTLTNHFSLILHIGLLASWTFLYLFRPSDQPLVILSRTFSDFETLALLSTFTVFVFFLTSVRSVLILILMLDAAVIFLHNAFCMSEDLFLDDQENSQAIGFLSFLHRCRHRRHRRHHSHH</sequence>
<evidence type="ECO:0000256" key="3">
    <source>
        <dbReference type="ARBA" id="ARBA00006483"/>
    </source>
</evidence>
<dbReference type="Proteomes" id="UP000289340">
    <property type="component" value="Chromosome 10"/>
</dbReference>
<dbReference type="GO" id="GO:0005794">
    <property type="term" value="C:Golgi apparatus"/>
    <property type="evidence" value="ECO:0007669"/>
    <property type="project" value="TreeGrafter"/>
</dbReference>
<feature type="transmembrane region" description="Helical" evidence="7">
    <location>
        <begin position="187"/>
        <end position="220"/>
    </location>
</feature>
<evidence type="ECO:0000313" key="9">
    <source>
        <dbReference type="EMBL" id="RZB86223.1"/>
    </source>
</evidence>
<name>A0A445IJJ1_GLYSO</name>
<dbReference type="AlphaFoldDB" id="A0A445IJJ1"/>
<accession>A0A445IJJ1</accession>
<gene>
    <name evidence="9" type="ORF">D0Y65_026331</name>
</gene>
<feature type="transmembrane region" description="Helical" evidence="7">
    <location>
        <begin position="149"/>
        <end position="167"/>
    </location>
</feature>
<evidence type="ECO:0000256" key="7">
    <source>
        <dbReference type="RuleBase" id="RU363107"/>
    </source>
</evidence>
<keyword evidence="7" id="KW-0813">Transport</keyword>
<evidence type="ECO:0000256" key="2">
    <source>
        <dbReference type="ARBA" id="ARBA00004127"/>
    </source>
</evidence>
<evidence type="ECO:0000256" key="8">
    <source>
        <dbReference type="SAM" id="MobiDB-lite"/>
    </source>
</evidence>
<evidence type="ECO:0000256" key="5">
    <source>
        <dbReference type="ARBA" id="ARBA00022989"/>
    </source>
</evidence>
<keyword evidence="4 7" id="KW-0812">Transmembrane</keyword>
<dbReference type="EMBL" id="QZWG01000010">
    <property type="protein sequence ID" value="RZB86223.1"/>
    <property type="molecule type" value="Genomic_DNA"/>
</dbReference>
<feature type="region of interest" description="Disordered" evidence="8">
    <location>
        <begin position="1"/>
        <end position="24"/>
    </location>
</feature>
<keyword evidence="5 7" id="KW-1133">Transmembrane helix</keyword>
<dbReference type="GO" id="GO:0016020">
    <property type="term" value="C:membrane"/>
    <property type="evidence" value="ECO:0007669"/>
    <property type="project" value="UniProtKB-SubCell"/>
</dbReference>
<feature type="transmembrane region" description="Helical" evidence="7">
    <location>
        <begin position="90"/>
        <end position="109"/>
    </location>
</feature>
<evidence type="ECO:0000256" key="1">
    <source>
        <dbReference type="ARBA" id="ARBA00002501"/>
    </source>
</evidence>
<dbReference type="PANTHER" id="PTHR19317">
    <property type="entry name" value="PRENYLATED RAB ACCEPTOR 1-RELATED"/>
    <property type="match status" value="1"/>
</dbReference>
<reference evidence="9 10" key="1">
    <citation type="submission" date="2018-09" db="EMBL/GenBank/DDBJ databases">
        <title>A high-quality reference genome of wild soybean provides a powerful tool to mine soybean genomes.</title>
        <authorList>
            <person name="Xie M."/>
            <person name="Chung C.Y.L."/>
            <person name="Li M.-W."/>
            <person name="Wong F.-L."/>
            <person name="Chan T.-F."/>
            <person name="Lam H.-M."/>
        </authorList>
    </citation>
    <scope>NUCLEOTIDE SEQUENCE [LARGE SCALE GENOMIC DNA]</scope>
    <source>
        <strain evidence="10">cv. W05</strain>
        <tissue evidence="9">Hypocotyl of etiolated seedlings</tissue>
    </source>
</reference>
<keyword evidence="10" id="KW-1185">Reference proteome</keyword>
<proteinExistence type="inferred from homology"/>
<dbReference type="PANTHER" id="PTHR19317:SF34">
    <property type="entry name" value="PRA1 FAMILY PROTEIN-RELATED"/>
    <property type="match status" value="1"/>
</dbReference>
<keyword evidence="6 7" id="KW-0472">Membrane</keyword>
<comment type="function">
    <text evidence="1 7">May be involved in both secretory and endocytic intracellular trafficking in the endosomal/prevacuolar compartments.</text>
</comment>
<comment type="caution">
    <text evidence="9">The sequence shown here is derived from an EMBL/GenBank/DDBJ whole genome shotgun (WGS) entry which is preliminary data.</text>
</comment>
<evidence type="ECO:0000313" key="10">
    <source>
        <dbReference type="Proteomes" id="UP000289340"/>
    </source>
</evidence>
<protein>
    <recommendedName>
        <fullName evidence="7">PRA1 family protein</fullName>
    </recommendedName>
</protein>
<evidence type="ECO:0000256" key="4">
    <source>
        <dbReference type="ARBA" id="ARBA00022692"/>
    </source>
</evidence>
<dbReference type="GO" id="GO:0005783">
    <property type="term" value="C:endoplasmic reticulum"/>
    <property type="evidence" value="ECO:0007669"/>
    <property type="project" value="UniProtKB-ARBA"/>
</dbReference>
<comment type="similarity">
    <text evidence="3 7">Belongs to the PRA1 family.</text>
</comment>
<evidence type="ECO:0000256" key="6">
    <source>
        <dbReference type="ARBA" id="ARBA00023136"/>
    </source>
</evidence>
<comment type="subcellular location">
    <subcellularLocation>
        <location evidence="2">Endomembrane system</location>
        <topology evidence="2">Multi-pass membrane protein</topology>
    </subcellularLocation>
    <subcellularLocation>
        <location evidence="7">Membrane</location>
        <topology evidence="7">Multi-pass membrane protein</topology>
    </subcellularLocation>
</comment>